<evidence type="ECO:0000256" key="1">
    <source>
        <dbReference type="SAM" id="MobiDB-lite"/>
    </source>
</evidence>
<organism evidence="2 3">
    <name type="scientific">Halorubrum vacuolatum</name>
    <name type="common">Natronobacterium vacuolatum</name>
    <dbReference type="NCBI Taxonomy" id="63740"/>
    <lineage>
        <taxon>Archaea</taxon>
        <taxon>Methanobacteriati</taxon>
        <taxon>Methanobacteriota</taxon>
        <taxon>Stenosarchaea group</taxon>
        <taxon>Halobacteria</taxon>
        <taxon>Halobacteriales</taxon>
        <taxon>Haloferacaceae</taxon>
        <taxon>Halorubrum</taxon>
    </lineage>
</organism>
<protein>
    <recommendedName>
        <fullName evidence="4">N-acetyltransferase domain-containing protein</fullName>
    </recommendedName>
</protein>
<feature type="compositionally biased region" description="Basic and acidic residues" evidence="1">
    <location>
        <begin position="43"/>
        <end position="81"/>
    </location>
</feature>
<dbReference type="Proteomes" id="UP000198397">
    <property type="component" value="Unassembled WGS sequence"/>
</dbReference>
<name>A0A238XH62_HALVU</name>
<dbReference type="AlphaFoldDB" id="A0A238XH62"/>
<reference evidence="2 3" key="1">
    <citation type="submission" date="2017-06" db="EMBL/GenBank/DDBJ databases">
        <authorList>
            <person name="Kim H.J."/>
            <person name="Triplett B.A."/>
        </authorList>
    </citation>
    <scope>NUCLEOTIDE SEQUENCE [LARGE SCALE GENOMIC DNA]</scope>
    <source>
        <strain evidence="2 3">DSM 8800</strain>
    </source>
</reference>
<gene>
    <name evidence="2" type="ORF">SAMN06264855_11813</name>
</gene>
<sequence>MQIRDALESDAEALASLADRPVEATRDMIHERSVRVAITGVDEGCRNDPDVDGHNMNDPRSETEDHMEDPGMETKGERSDADASNSDARSDEIVGFVTFDVRTGVVHVTDFNGTQKAMKRLLKSPQRFAQNEGMDVETVIQNDEHNRIDVIEFLGFDSIGDGPRFQGRPTTRFRLELNGKTSDPNGSNSSHD</sequence>
<keyword evidence="3" id="KW-1185">Reference proteome</keyword>
<proteinExistence type="predicted"/>
<dbReference type="OrthoDB" id="212869at2157"/>
<accession>A0A238XH62</accession>
<dbReference type="RefSeq" id="WP_089385570.1">
    <property type="nucleotide sequence ID" value="NZ_FZNQ01000018.1"/>
</dbReference>
<evidence type="ECO:0008006" key="4">
    <source>
        <dbReference type="Google" id="ProtNLM"/>
    </source>
</evidence>
<evidence type="ECO:0000313" key="2">
    <source>
        <dbReference type="EMBL" id="SNR58346.1"/>
    </source>
</evidence>
<evidence type="ECO:0000313" key="3">
    <source>
        <dbReference type="Proteomes" id="UP000198397"/>
    </source>
</evidence>
<feature type="region of interest" description="Disordered" evidence="1">
    <location>
        <begin position="40"/>
        <end position="89"/>
    </location>
</feature>
<dbReference type="EMBL" id="FZNQ01000018">
    <property type="protein sequence ID" value="SNR58346.1"/>
    <property type="molecule type" value="Genomic_DNA"/>
</dbReference>